<feature type="compositionally biased region" description="Polar residues" evidence="1">
    <location>
        <begin position="200"/>
        <end position="222"/>
    </location>
</feature>
<keyword evidence="3" id="KW-1185">Reference proteome</keyword>
<dbReference type="AlphaFoldDB" id="S8EVE3"/>
<name>S8EVE3_FOMSC</name>
<dbReference type="Proteomes" id="UP000015241">
    <property type="component" value="Unassembled WGS sequence"/>
</dbReference>
<feature type="non-terminal residue" evidence="2">
    <location>
        <position position="260"/>
    </location>
</feature>
<dbReference type="EMBL" id="KE504264">
    <property type="protein sequence ID" value="EPS93625.1"/>
    <property type="molecule type" value="Genomic_DNA"/>
</dbReference>
<dbReference type="eggNOG" id="ENOG502S3W1">
    <property type="taxonomic scope" value="Eukaryota"/>
</dbReference>
<organism evidence="2 3">
    <name type="scientific">Fomitopsis schrenkii</name>
    <name type="common">Brown rot fungus</name>
    <dbReference type="NCBI Taxonomy" id="2126942"/>
    <lineage>
        <taxon>Eukaryota</taxon>
        <taxon>Fungi</taxon>
        <taxon>Dikarya</taxon>
        <taxon>Basidiomycota</taxon>
        <taxon>Agaricomycotina</taxon>
        <taxon>Agaricomycetes</taxon>
        <taxon>Polyporales</taxon>
        <taxon>Fomitopsis</taxon>
    </lineage>
</organism>
<feature type="compositionally biased region" description="Polar residues" evidence="1">
    <location>
        <begin position="82"/>
        <end position="97"/>
    </location>
</feature>
<sequence>MRRIVVSPSPTSRDSDSYTYNEEDSIQDAAEVEAELAQINDDIDDFLSEVSRGSSRGPSTYTSYTGPSTYTSYTGPSTYSSRTDSVSNTGSGTSANLRSAVGTVPLLGPGARLSTISEHTENTLSRPSSYPSAGDANRLSGHIEGIASHTRAATEPSQATQPPRPLPSTPGPRVGERIAFFEDRTAASSGSPAPLYGHTRTGSAPSAIQSPSPYTSTQSRSMPTLSSTGYGYSSTTGYGTTTYGSRPSSRTGSAASYSGL</sequence>
<reference evidence="2 3" key="1">
    <citation type="journal article" date="2012" name="Science">
        <title>The Paleozoic origin of enzymatic lignin decomposition reconstructed from 31 fungal genomes.</title>
        <authorList>
            <person name="Floudas D."/>
            <person name="Binder M."/>
            <person name="Riley R."/>
            <person name="Barry K."/>
            <person name="Blanchette R.A."/>
            <person name="Henrissat B."/>
            <person name="Martinez A.T."/>
            <person name="Otillar R."/>
            <person name="Spatafora J.W."/>
            <person name="Yadav J.S."/>
            <person name="Aerts A."/>
            <person name="Benoit I."/>
            <person name="Boyd A."/>
            <person name="Carlson A."/>
            <person name="Copeland A."/>
            <person name="Coutinho P.M."/>
            <person name="de Vries R.P."/>
            <person name="Ferreira P."/>
            <person name="Findley K."/>
            <person name="Foster B."/>
            <person name="Gaskell J."/>
            <person name="Glotzer D."/>
            <person name="Gorecki P."/>
            <person name="Heitman J."/>
            <person name="Hesse C."/>
            <person name="Hori C."/>
            <person name="Igarashi K."/>
            <person name="Jurgens J.A."/>
            <person name="Kallen N."/>
            <person name="Kersten P."/>
            <person name="Kohler A."/>
            <person name="Kuees U."/>
            <person name="Kumar T.K.A."/>
            <person name="Kuo A."/>
            <person name="LaButti K."/>
            <person name="Larrondo L.F."/>
            <person name="Lindquist E."/>
            <person name="Ling A."/>
            <person name="Lombard V."/>
            <person name="Lucas S."/>
            <person name="Lundell T."/>
            <person name="Martin R."/>
            <person name="McLaughlin D.J."/>
            <person name="Morgenstern I."/>
            <person name="Morin E."/>
            <person name="Murat C."/>
            <person name="Nagy L.G."/>
            <person name="Nolan M."/>
            <person name="Ohm R.A."/>
            <person name="Patyshakuliyeva A."/>
            <person name="Rokas A."/>
            <person name="Ruiz-Duenas F.J."/>
            <person name="Sabat G."/>
            <person name="Salamov A."/>
            <person name="Samejima M."/>
            <person name="Schmutz J."/>
            <person name="Slot J.C."/>
            <person name="St John F."/>
            <person name="Stenlid J."/>
            <person name="Sun H."/>
            <person name="Sun S."/>
            <person name="Syed K."/>
            <person name="Tsang A."/>
            <person name="Wiebenga A."/>
            <person name="Young D."/>
            <person name="Pisabarro A."/>
            <person name="Eastwood D.C."/>
            <person name="Martin F."/>
            <person name="Cullen D."/>
            <person name="Grigoriev I.V."/>
            <person name="Hibbett D.S."/>
        </authorList>
    </citation>
    <scope>NUCLEOTIDE SEQUENCE</scope>
    <source>
        <strain evidence="3">FP-58527</strain>
    </source>
</reference>
<evidence type="ECO:0000313" key="3">
    <source>
        <dbReference type="Proteomes" id="UP000015241"/>
    </source>
</evidence>
<feature type="compositionally biased region" description="Polar residues" evidence="1">
    <location>
        <begin position="114"/>
        <end position="131"/>
    </location>
</feature>
<feature type="region of interest" description="Disordered" evidence="1">
    <location>
        <begin position="1"/>
        <end position="24"/>
    </location>
</feature>
<proteinExistence type="predicted"/>
<dbReference type="InParanoid" id="S8EVE3"/>
<dbReference type="HOGENOM" id="CLU_1071794_0_0_1"/>
<protein>
    <submittedName>
        <fullName evidence="2">Uncharacterized protein</fullName>
    </submittedName>
</protein>
<feature type="compositionally biased region" description="Basic and acidic residues" evidence="1">
    <location>
        <begin position="174"/>
        <end position="185"/>
    </location>
</feature>
<evidence type="ECO:0000256" key="1">
    <source>
        <dbReference type="SAM" id="MobiDB-lite"/>
    </source>
</evidence>
<dbReference type="STRING" id="743788.S8EVE3"/>
<feature type="compositionally biased region" description="Low complexity" evidence="1">
    <location>
        <begin position="57"/>
        <end position="81"/>
    </location>
</feature>
<feature type="compositionally biased region" description="Low complexity" evidence="1">
    <location>
        <begin position="223"/>
        <end position="253"/>
    </location>
</feature>
<accession>S8EVE3</accession>
<feature type="region of interest" description="Disordered" evidence="1">
    <location>
        <begin position="48"/>
        <end position="260"/>
    </location>
</feature>
<gene>
    <name evidence="2" type="ORF">FOMPIDRAFT_1026465</name>
</gene>
<feature type="compositionally biased region" description="Polar residues" evidence="1">
    <location>
        <begin position="8"/>
        <end position="20"/>
    </location>
</feature>
<evidence type="ECO:0000313" key="2">
    <source>
        <dbReference type="EMBL" id="EPS93625.1"/>
    </source>
</evidence>
<dbReference type="OrthoDB" id="2507336at2759"/>